<keyword evidence="5" id="KW-1185">Reference proteome</keyword>
<comment type="caution">
    <text evidence="4">The sequence shown here is derived from an EMBL/GenBank/DDBJ whole genome shotgun (WGS) entry which is preliminary data.</text>
</comment>
<dbReference type="Pfam" id="PF08223">
    <property type="entry name" value="PaaX_C"/>
    <property type="match status" value="1"/>
</dbReference>
<evidence type="ECO:0000259" key="1">
    <source>
        <dbReference type="Pfam" id="PF07848"/>
    </source>
</evidence>
<dbReference type="PIRSF" id="PIRSF020623">
    <property type="entry name" value="PaaX"/>
    <property type="match status" value="1"/>
</dbReference>
<dbReference type="PANTHER" id="PTHR30319">
    <property type="entry name" value="PHENYLACETIC ACID REGULATOR-RELATED TRANSCRIPTIONAL REPRESSOR"/>
    <property type="match status" value="1"/>
</dbReference>
<feature type="domain" description="Transcriptional repressor PaaX-like N-terminal" evidence="1">
    <location>
        <begin position="35"/>
        <end position="98"/>
    </location>
</feature>
<dbReference type="InterPro" id="IPR011965">
    <property type="entry name" value="PaaX_trns_reg"/>
</dbReference>
<feature type="domain" description="Transcriptional repressor PaaX-like central Cas2-like" evidence="3">
    <location>
        <begin position="120"/>
        <end position="190"/>
    </location>
</feature>
<reference evidence="5" key="1">
    <citation type="journal article" date="2019" name="Int. J. Syst. Evol. Microbiol.">
        <title>The Global Catalogue of Microorganisms (GCM) 10K type strain sequencing project: providing services to taxonomists for standard genome sequencing and annotation.</title>
        <authorList>
            <consortium name="The Broad Institute Genomics Platform"/>
            <consortium name="The Broad Institute Genome Sequencing Center for Infectious Disease"/>
            <person name="Wu L."/>
            <person name="Ma J."/>
        </authorList>
    </citation>
    <scope>NUCLEOTIDE SEQUENCE [LARGE SCALE GENOMIC DNA]</scope>
    <source>
        <strain evidence="5">CGMCC 1.12778</strain>
    </source>
</reference>
<dbReference type="InterPro" id="IPR036388">
    <property type="entry name" value="WH-like_DNA-bd_sf"/>
</dbReference>
<evidence type="ECO:0008006" key="6">
    <source>
        <dbReference type="Google" id="ProtNLM"/>
    </source>
</evidence>
<dbReference type="Proteomes" id="UP000643279">
    <property type="component" value="Unassembled WGS sequence"/>
</dbReference>
<dbReference type="Pfam" id="PF07848">
    <property type="entry name" value="PaaX"/>
    <property type="match status" value="1"/>
</dbReference>
<dbReference type="RefSeq" id="WP_188572658.1">
    <property type="nucleotide sequence ID" value="NZ_BMFW01000020.1"/>
</dbReference>
<dbReference type="InterPro" id="IPR048846">
    <property type="entry name" value="PaaX-like_central"/>
</dbReference>
<feature type="domain" description="Transcriptional repressor PaaX-like C-terminal" evidence="2">
    <location>
        <begin position="202"/>
        <end position="290"/>
    </location>
</feature>
<dbReference type="InterPro" id="IPR012906">
    <property type="entry name" value="PaaX-like_N"/>
</dbReference>
<dbReference type="Gene3D" id="3.30.70.2650">
    <property type="match status" value="1"/>
</dbReference>
<evidence type="ECO:0000313" key="4">
    <source>
        <dbReference type="EMBL" id="GGH99075.1"/>
    </source>
</evidence>
<proteinExistence type="predicted"/>
<name>A0ABQ2AXJ9_9MICC</name>
<dbReference type="InterPro" id="IPR013225">
    <property type="entry name" value="PaaX_C"/>
</dbReference>
<evidence type="ECO:0000259" key="3">
    <source>
        <dbReference type="Pfam" id="PF20803"/>
    </source>
</evidence>
<dbReference type="EMBL" id="BMFW01000020">
    <property type="protein sequence ID" value="GGH99075.1"/>
    <property type="molecule type" value="Genomic_DNA"/>
</dbReference>
<dbReference type="Pfam" id="PF20803">
    <property type="entry name" value="PaaX_M"/>
    <property type="match status" value="1"/>
</dbReference>
<dbReference type="Gene3D" id="1.10.10.10">
    <property type="entry name" value="Winged helix-like DNA-binding domain superfamily/Winged helix DNA-binding domain"/>
    <property type="match status" value="1"/>
</dbReference>
<gene>
    <name evidence="4" type="ORF">GCM10007170_33080</name>
</gene>
<accession>A0ABQ2AXJ9</accession>
<evidence type="ECO:0000313" key="5">
    <source>
        <dbReference type="Proteomes" id="UP000643279"/>
    </source>
</evidence>
<organism evidence="4 5">
    <name type="scientific">Arthrobacter liuii</name>
    <dbReference type="NCBI Taxonomy" id="1476996"/>
    <lineage>
        <taxon>Bacteria</taxon>
        <taxon>Bacillati</taxon>
        <taxon>Actinomycetota</taxon>
        <taxon>Actinomycetes</taxon>
        <taxon>Micrococcales</taxon>
        <taxon>Micrococcaceae</taxon>
        <taxon>Arthrobacter</taxon>
    </lineage>
</organism>
<sequence length="311" mass="34750">MTPEPHAPPGHPASARIAAEQVNFPRPLKGSASQHLVVTMLADYWRGSTAWLPSRMIVSLAGSLGLSPSAASTALSRLAGRDVLEQSNAGRTSRYRFTPEAKARLDIGVGQISGFGSEERRWDGMWTVVAFTVPESSREMRELLRSRLKSLGFAPLYGAVWVSAWDTADELEDSCRHLGVDNYAIFRTPETELRGRPLIEAWDLAEVRRQYLPFIDTYGPTARSLDPQQLSGEEAFRLRTEVIDAWRAFPWEDPGLPPELLPREFPLFQARRIFVALYNSLEETAATYVEETAVRLAPEVAGEIHAFRVRA</sequence>
<evidence type="ECO:0000259" key="2">
    <source>
        <dbReference type="Pfam" id="PF08223"/>
    </source>
</evidence>
<protein>
    <recommendedName>
        <fullName evidence="6">PaaX family transcriptional regulator</fullName>
    </recommendedName>
</protein>
<dbReference type="PANTHER" id="PTHR30319:SF1">
    <property type="entry name" value="TRANSCRIPTIONAL REPRESSOR PAAX"/>
    <property type="match status" value="1"/>
</dbReference>